<evidence type="ECO:0000313" key="3">
    <source>
        <dbReference type="Proteomes" id="UP001176960"/>
    </source>
</evidence>
<evidence type="ECO:0000313" key="2">
    <source>
        <dbReference type="EMBL" id="CAI9119593.1"/>
    </source>
</evidence>
<sequence>MTTVFSRPSSTRRARYALLALPLVFAACGKIGAPTNADIQHVVHSYMMAANQRASDRSLGLFDGPYDPAHVKITNSDCTARDNGVYHCTVTSMTNTGNHTADLNLKKVNGDWTIVEN</sequence>
<dbReference type="Proteomes" id="UP001176960">
    <property type="component" value="Unassembled WGS sequence"/>
</dbReference>
<feature type="signal peptide" evidence="1">
    <location>
        <begin position="1"/>
        <end position="26"/>
    </location>
</feature>
<comment type="caution">
    <text evidence="2">The sequence shown here is derived from an EMBL/GenBank/DDBJ whole genome shotgun (WGS) entry which is preliminary data.</text>
</comment>
<evidence type="ECO:0008006" key="4">
    <source>
        <dbReference type="Google" id="ProtNLM"/>
    </source>
</evidence>
<keyword evidence="3" id="KW-1185">Reference proteome</keyword>
<dbReference type="EMBL" id="CATKSH010000002">
    <property type="protein sequence ID" value="CAI9119593.1"/>
    <property type="molecule type" value="Genomic_DNA"/>
</dbReference>
<keyword evidence="1" id="KW-0732">Signal</keyword>
<protein>
    <recommendedName>
        <fullName evidence="4">Ig-like domain-containing protein</fullName>
    </recommendedName>
</protein>
<dbReference type="RefSeq" id="WP_289841702.1">
    <property type="nucleotide sequence ID" value="NZ_CATKSH010000002.1"/>
</dbReference>
<name>A0AA35UEJ1_9PROT</name>
<accession>A0AA35UEJ1</accession>
<dbReference type="AlphaFoldDB" id="A0AA35UEJ1"/>
<dbReference type="PROSITE" id="PS51257">
    <property type="entry name" value="PROKAR_LIPOPROTEIN"/>
    <property type="match status" value="1"/>
</dbReference>
<feature type="chain" id="PRO_5041233320" description="Ig-like domain-containing protein" evidence="1">
    <location>
        <begin position="27"/>
        <end position="117"/>
    </location>
</feature>
<reference evidence="2" key="1">
    <citation type="submission" date="2023-03" db="EMBL/GenBank/DDBJ databases">
        <authorList>
            <person name="Cleenwerck I."/>
        </authorList>
    </citation>
    <scope>NUCLEOTIDE SEQUENCE</scope>
    <source>
        <strain evidence="2">LMG 32879</strain>
    </source>
</reference>
<gene>
    <name evidence="2" type="ORF">LMG32879_000411</name>
</gene>
<proteinExistence type="predicted"/>
<organism evidence="2 3">
    <name type="scientific">Brytella acorum</name>
    <dbReference type="NCBI Taxonomy" id="2959299"/>
    <lineage>
        <taxon>Bacteria</taxon>
        <taxon>Pseudomonadati</taxon>
        <taxon>Pseudomonadota</taxon>
        <taxon>Alphaproteobacteria</taxon>
        <taxon>Acetobacterales</taxon>
        <taxon>Acetobacteraceae</taxon>
        <taxon>Brytella</taxon>
    </lineage>
</organism>
<evidence type="ECO:0000256" key="1">
    <source>
        <dbReference type="SAM" id="SignalP"/>
    </source>
</evidence>